<dbReference type="SUPFAM" id="SSF53756">
    <property type="entry name" value="UDP-Glycosyltransferase/glycogen phosphorylase"/>
    <property type="match status" value="1"/>
</dbReference>
<evidence type="ECO:0000259" key="1">
    <source>
        <dbReference type="Pfam" id="PF13439"/>
    </source>
</evidence>
<dbReference type="RefSeq" id="WP_139516424.1">
    <property type="nucleotide sequence ID" value="NZ_CP040896.1"/>
</dbReference>
<accession>A0A5B8A1Q0</accession>
<name>A0A5B8A1Q0_9BACT</name>
<evidence type="ECO:0000313" key="2">
    <source>
        <dbReference type="EMBL" id="QDA61250.1"/>
    </source>
</evidence>
<organism evidence="2 3">
    <name type="scientific">Hymenobacter jejuensis</name>
    <dbReference type="NCBI Taxonomy" id="2502781"/>
    <lineage>
        <taxon>Bacteria</taxon>
        <taxon>Pseudomonadati</taxon>
        <taxon>Bacteroidota</taxon>
        <taxon>Cytophagia</taxon>
        <taxon>Cytophagales</taxon>
        <taxon>Hymenobacteraceae</taxon>
        <taxon>Hymenobacter</taxon>
    </lineage>
</organism>
<reference evidence="2 3" key="1">
    <citation type="submission" date="2019-06" db="EMBL/GenBank/DDBJ databases">
        <authorList>
            <person name="Srinivasan S."/>
        </authorList>
    </citation>
    <scope>NUCLEOTIDE SEQUENCE [LARGE SCALE GENOMIC DNA]</scope>
    <source>
        <strain evidence="2 3">17J68-5</strain>
    </source>
</reference>
<protein>
    <submittedName>
        <fullName evidence="2">Glycosyltransferase</fullName>
    </submittedName>
</protein>
<dbReference type="Gene3D" id="3.40.50.2000">
    <property type="entry name" value="Glycogen Phosphorylase B"/>
    <property type="match status" value="2"/>
</dbReference>
<proteinExistence type="predicted"/>
<keyword evidence="2" id="KW-0808">Transferase</keyword>
<dbReference type="Pfam" id="PF13692">
    <property type="entry name" value="Glyco_trans_1_4"/>
    <property type="match status" value="1"/>
</dbReference>
<dbReference type="OrthoDB" id="9771846at2"/>
<dbReference type="PANTHER" id="PTHR12526">
    <property type="entry name" value="GLYCOSYLTRANSFERASE"/>
    <property type="match status" value="1"/>
</dbReference>
<dbReference type="GO" id="GO:0016757">
    <property type="term" value="F:glycosyltransferase activity"/>
    <property type="evidence" value="ECO:0007669"/>
    <property type="project" value="UniProtKB-ARBA"/>
</dbReference>
<dbReference type="Proteomes" id="UP000305398">
    <property type="component" value="Chromosome"/>
</dbReference>
<keyword evidence="3" id="KW-1185">Reference proteome</keyword>
<dbReference type="EMBL" id="CP040896">
    <property type="protein sequence ID" value="QDA61250.1"/>
    <property type="molecule type" value="Genomic_DNA"/>
</dbReference>
<dbReference type="AlphaFoldDB" id="A0A5B8A1Q0"/>
<dbReference type="KEGG" id="hyj:FHG12_14620"/>
<evidence type="ECO:0000313" key="3">
    <source>
        <dbReference type="Proteomes" id="UP000305398"/>
    </source>
</evidence>
<dbReference type="Pfam" id="PF13439">
    <property type="entry name" value="Glyco_transf_4"/>
    <property type="match status" value="1"/>
</dbReference>
<feature type="domain" description="Glycosyltransferase subfamily 4-like N-terminal" evidence="1">
    <location>
        <begin position="14"/>
        <end position="167"/>
    </location>
</feature>
<gene>
    <name evidence="2" type="ORF">FHG12_14620</name>
</gene>
<sequence>MNVVIIGPAYPLRGGLATYNERLARAFREAGDEVRIVTFSLQYPNFLFPGQTQFSTEAGPQDLDIQVSINSVNPLSWWQVGDQLRRQKPDLVVFRFWLPFMGPALGTIARLIRRNRHTRIVAITDNVIPHEKRPGDRPFTRYFLAACHGFVTMSRSVLADLRRLHFKQPARYQPHPLYDNFGPLKPKEAALAALGLDPAYGYLLFFGFIRAYKGLDILLEAFADPRLAQLPIKLIVAGEYYEDASPYEAIIKQHALASRLVRATDFIPNERVVDYFCAADLVVQPYKNATQSGVSQIAYHFERPMLVTDVGGLAELIPDGEVGYVTKAQPKAIADAILDFYQNQREPTFAAGVRERKKQFSWAEMVGALKAVSAE</sequence>
<dbReference type="InterPro" id="IPR028098">
    <property type="entry name" value="Glyco_trans_4-like_N"/>
</dbReference>